<dbReference type="SMART" id="SM00715">
    <property type="entry name" value="LA"/>
    <property type="match status" value="1"/>
</dbReference>
<evidence type="ECO:0000256" key="1">
    <source>
        <dbReference type="ARBA" id="ARBA00022884"/>
    </source>
</evidence>
<keyword evidence="5" id="KW-1185">Reference proteome</keyword>
<reference evidence="4 5" key="1">
    <citation type="journal article" date="2021" name="BMC Genomics">
        <title>Datura genome reveals duplications of psychoactive alkaloid biosynthetic genes and high mutation rate following tissue culture.</title>
        <authorList>
            <person name="Rajewski A."/>
            <person name="Carter-House D."/>
            <person name="Stajich J."/>
            <person name="Litt A."/>
        </authorList>
    </citation>
    <scope>NUCLEOTIDE SEQUENCE [LARGE SCALE GENOMIC DNA]</scope>
    <source>
        <strain evidence="4">AR-01</strain>
    </source>
</reference>
<name>A0ABS8VAR4_DATST</name>
<dbReference type="Proteomes" id="UP000823775">
    <property type="component" value="Unassembled WGS sequence"/>
</dbReference>
<dbReference type="InterPro" id="IPR006630">
    <property type="entry name" value="La_HTH"/>
</dbReference>
<dbReference type="InterPro" id="IPR036390">
    <property type="entry name" value="WH_DNA-bd_sf"/>
</dbReference>
<dbReference type="InterPro" id="IPR045180">
    <property type="entry name" value="La_dom_prot"/>
</dbReference>
<accession>A0ABS8VAR4</accession>
<gene>
    <name evidence="4" type="ORF">HAX54_030892</name>
</gene>
<proteinExistence type="predicted"/>
<dbReference type="InterPro" id="IPR036388">
    <property type="entry name" value="WH-like_DNA-bd_sf"/>
</dbReference>
<feature type="domain" description="HTH La-type RNA-binding" evidence="3">
    <location>
        <begin position="53"/>
        <end position="141"/>
    </location>
</feature>
<dbReference type="CDD" id="cd07323">
    <property type="entry name" value="LAM"/>
    <property type="match status" value="1"/>
</dbReference>
<dbReference type="PROSITE" id="PS50961">
    <property type="entry name" value="HTH_LA"/>
    <property type="match status" value="1"/>
</dbReference>
<dbReference type="PANTHER" id="PTHR22792:SF132">
    <property type="entry name" value="LA-RELATED PROTEIN 1"/>
    <property type="match status" value="1"/>
</dbReference>
<organism evidence="4 5">
    <name type="scientific">Datura stramonium</name>
    <name type="common">Jimsonweed</name>
    <name type="synonym">Common thornapple</name>
    <dbReference type="NCBI Taxonomy" id="4076"/>
    <lineage>
        <taxon>Eukaryota</taxon>
        <taxon>Viridiplantae</taxon>
        <taxon>Streptophyta</taxon>
        <taxon>Embryophyta</taxon>
        <taxon>Tracheophyta</taxon>
        <taxon>Spermatophyta</taxon>
        <taxon>Magnoliopsida</taxon>
        <taxon>eudicotyledons</taxon>
        <taxon>Gunneridae</taxon>
        <taxon>Pentapetalae</taxon>
        <taxon>asterids</taxon>
        <taxon>lamiids</taxon>
        <taxon>Solanales</taxon>
        <taxon>Solanaceae</taxon>
        <taxon>Solanoideae</taxon>
        <taxon>Datureae</taxon>
        <taxon>Datura</taxon>
    </lineage>
</organism>
<dbReference type="Gene3D" id="1.10.10.10">
    <property type="entry name" value="Winged helix-like DNA-binding domain superfamily/Winged helix DNA-binding domain"/>
    <property type="match status" value="1"/>
</dbReference>
<dbReference type="PANTHER" id="PTHR22792">
    <property type="entry name" value="LUPUS LA PROTEIN-RELATED"/>
    <property type="match status" value="1"/>
</dbReference>
<comment type="caution">
    <text evidence="4">The sequence shown here is derived from an EMBL/GenBank/DDBJ whole genome shotgun (WGS) entry which is preliminary data.</text>
</comment>
<sequence length="160" mass="18788">MPPQRVPARPFIPHTYPPFIPTPIPVKPYRIPVAYSEFYFPCPFPDSLRVPLLFPHAQLHTRIVNQIDYYFSKENLVKDIFLRQKMAEHGWVPVTLITGFKKVREFTDNMQLILNAVSNDVFKVSNPHLKFRNIDHFSVLHLHISFSSVDTICSYLMCFR</sequence>
<dbReference type="EMBL" id="JACEIK010003884">
    <property type="protein sequence ID" value="MCD9643426.1"/>
    <property type="molecule type" value="Genomic_DNA"/>
</dbReference>
<dbReference type="SUPFAM" id="SSF46785">
    <property type="entry name" value="Winged helix' DNA-binding domain"/>
    <property type="match status" value="1"/>
</dbReference>
<evidence type="ECO:0000259" key="3">
    <source>
        <dbReference type="PROSITE" id="PS50961"/>
    </source>
</evidence>
<protein>
    <recommendedName>
        <fullName evidence="3">HTH La-type RNA-binding domain-containing protein</fullName>
    </recommendedName>
</protein>
<evidence type="ECO:0000313" key="5">
    <source>
        <dbReference type="Proteomes" id="UP000823775"/>
    </source>
</evidence>
<dbReference type="Pfam" id="PF05383">
    <property type="entry name" value="La"/>
    <property type="match status" value="1"/>
</dbReference>
<evidence type="ECO:0000256" key="2">
    <source>
        <dbReference type="PROSITE-ProRule" id="PRU00332"/>
    </source>
</evidence>
<keyword evidence="1 2" id="KW-0694">RNA-binding</keyword>
<evidence type="ECO:0000313" key="4">
    <source>
        <dbReference type="EMBL" id="MCD9643426.1"/>
    </source>
</evidence>